<reference evidence="1 2" key="1">
    <citation type="journal article" date="2019" name="Sci. Rep.">
        <title>Orb-weaving spider Araneus ventricosus genome elucidates the spidroin gene catalogue.</title>
        <authorList>
            <person name="Kono N."/>
            <person name="Nakamura H."/>
            <person name="Ohtoshi R."/>
            <person name="Moran D.A.P."/>
            <person name="Shinohara A."/>
            <person name="Yoshida Y."/>
            <person name="Fujiwara M."/>
            <person name="Mori M."/>
            <person name="Tomita M."/>
            <person name="Arakawa K."/>
        </authorList>
    </citation>
    <scope>NUCLEOTIDE SEQUENCE [LARGE SCALE GENOMIC DNA]</scope>
</reference>
<protein>
    <submittedName>
        <fullName evidence="1">Uncharacterized protein</fullName>
    </submittedName>
</protein>
<accession>A0A4Y1ZV37</accession>
<dbReference type="EMBL" id="BGPR01078024">
    <property type="protein sequence ID" value="GBL68457.1"/>
    <property type="molecule type" value="Genomic_DNA"/>
</dbReference>
<sequence>MMRTTPELSWHPSPNFQATPTALRLATTDDLARNRPHARRIISGIGFRACNSPSPKPRPYHWAAGARIFLQTLHPR</sequence>
<name>A0A4Y1ZV37_ARAVE</name>
<proteinExistence type="predicted"/>
<evidence type="ECO:0000313" key="2">
    <source>
        <dbReference type="Proteomes" id="UP000499080"/>
    </source>
</evidence>
<dbReference type="AlphaFoldDB" id="A0A4Y1ZV37"/>
<comment type="caution">
    <text evidence="1">The sequence shown here is derived from an EMBL/GenBank/DDBJ whole genome shotgun (WGS) entry which is preliminary data.</text>
</comment>
<evidence type="ECO:0000313" key="1">
    <source>
        <dbReference type="EMBL" id="GBL68457.1"/>
    </source>
</evidence>
<organism evidence="1 2">
    <name type="scientific">Araneus ventricosus</name>
    <name type="common">Orbweaver spider</name>
    <name type="synonym">Epeira ventricosa</name>
    <dbReference type="NCBI Taxonomy" id="182803"/>
    <lineage>
        <taxon>Eukaryota</taxon>
        <taxon>Metazoa</taxon>
        <taxon>Ecdysozoa</taxon>
        <taxon>Arthropoda</taxon>
        <taxon>Chelicerata</taxon>
        <taxon>Arachnida</taxon>
        <taxon>Araneae</taxon>
        <taxon>Araneomorphae</taxon>
        <taxon>Entelegynae</taxon>
        <taxon>Araneoidea</taxon>
        <taxon>Araneidae</taxon>
        <taxon>Araneus</taxon>
    </lineage>
</organism>
<dbReference type="Proteomes" id="UP000499080">
    <property type="component" value="Unassembled WGS sequence"/>
</dbReference>
<gene>
    <name evidence="1" type="ORF">AVEN_167850_1</name>
</gene>
<keyword evidence="2" id="KW-1185">Reference proteome</keyword>